<gene>
    <name evidence="1" type="ORF">WH50_05465</name>
</gene>
<dbReference type="RefSeq" id="WP_110186425.1">
    <property type="nucleotide sequence ID" value="NZ_CP177354.1"/>
</dbReference>
<dbReference type="InterPro" id="IPR010263">
    <property type="entry name" value="T6SS_TssK"/>
</dbReference>
<dbReference type="NCBIfam" id="TIGR03353">
    <property type="entry name" value="VI_chp_4"/>
    <property type="match status" value="1"/>
</dbReference>
<dbReference type="PANTHER" id="PTHR35566">
    <property type="entry name" value="BLR3599 PROTEIN"/>
    <property type="match status" value="1"/>
</dbReference>
<proteinExistence type="predicted"/>
<comment type="caution">
    <text evidence="1">The sequence shown here is derived from an EMBL/GenBank/DDBJ whole genome shotgun (WGS) entry which is preliminary data.</text>
</comment>
<dbReference type="Pfam" id="PF05936">
    <property type="entry name" value="T6SS_VasE"/>
    <property type="match status" value="1"/>
</dbReference>
<evidence type="ECO:0000313" key="2">
    <source>
        <dbReference type="Proteomes" id="UP000248090"/>
    </source>
</evidence>
<dbReference type="EMBL" id="LAPT01000022">
    <property type="protein sequence ID" value="PXF32182.1"/>
    <property type="molecule type" value="Genomic_DNA"/>
</dbReference>
<dbReference type="PANTHER" id="PTHR35566:SF1">
    <property type="entry name" value="TYPE VI SECRETION SYSTEM BASEPLATE COMPONENT TSSK1"/>
    <property type="match status" value="1"/>
</dbReference>
<accession>A0ABX5LZW2</accession>
<name>A0ABX5LZW2_9GAMM</name>
<keyword evidence="2" id="KW-1185">Reference proteome</keyword>
<sequence length="443" mass="49416">MSQYSRVVWSEGMFLRPQHFQQQERFWGDQQAALHSLVEAYGWGVLTLDIDDGMLNLGKLALRDAVLVLPDFTVAKMPAKEPLPAPLQVPAGIRDEVVYLALAVEKTKGLNIGSGRAEEGVTRYRWHDEEVIDNSVGQDASDTLQVAKLALSLRFASDDLTGYVTMPLCRIREVGEEGTVRLDKRYIPPSLCVHRNDILAGMLTEVVGMLKQRADVLASRLSQAQAAVSSLSDFLFLQLLNRYEAVLLHLKGIGQLHPERLYAELVALVGELATFVQEDKRPPLLPSYRHDQLTEVFGNLLVVLNQSLSTVLEQTATQLTMTISKFGIRVAELHDKKMLRDAQFVLAVRADMPVEELRKHMPAQIKIGPVELIRTLVNNQIPGVAIAPLPVAPREVPYHAGYHYFQLEKNSEYWQRLSSSGGIAIHLSGEYPALDMELWAIAG</sequence>
<reference evidence="1 2" key="1">
    <citation type="submission" date="2015-03" db="EMBL/GenBank/DDBJ databases">
        <authorList>
            <person name="Krishnan R."/>
            <person name="Midha S."/>
            <person name="Patil P.B."/>
            <person name="Rameshkumar N."/>
        </authorList>
    </citation>
    <scope>NUCLEOTIDE SEQUENCE [LARGE SCALE GENOMIC DNA]</scope>
    <source>
        <strain evidence="1 2">L1E11</strain>
    </source>
</reference>
<organism evidence="1 2">
    <name type="scientific">Pokkaliibacter plantistimulans</name>
    <dbReference type="NCBI Taxonomy" id="1635171"/>
    <lineage>
        <taxon>Bacteria</taxon>
        <taxon>Pseudomonadati</taxon>
        <taxon>Pseudomonadota</taxon>
        <taxon>Gammaproteobacteria</taxon>
        <taxon>Oceanospirillales</taxon>
        <taxon>Balneatrichaceae</taxon>
        <taxon>Pokkaliibacter</taxon>
    </lineage>
</organism>
<protein>
    <submittedName>
        <fullName evidence="1">Type VI secretion protein</fullName>
    </submittedName>
</protein>
<evidence type="ECO:0000313" key="1">
    <source>
        <dbReference type="EMBL" id="PXF32182.1"/>
    </source>
</evidence>
<dbReference type="Proteomes" id="UP000248090">
    <property type="component" value="Unassembled WGS sequence"/>
</dbReference>